<dbReference type="SUPFAM" id="SSF52058">
    <property type="entry name" value="L domain-like"/>
    <property type="match status" value="1"/>
</dbReference>
<dbReference type="InterPro" id="IPR032675">
    <property type="entry name" value="LRR_dom_sf"/>
</dbReference>
<accession>A0AA38MK44</accession>
<organism evidence="2 3">
    <name type="scientific">Zophobas morio</name>
    <dbReference type="NCBI Taxonomy" id="2755281"/>
    <lineage>
        <taxon>Eukaryota</taxon>
        <taxon>Metazoa</taxon>
        <taxon>Ecdysozoa</taxon>
        <taxon>Arthropoda</taxon>
        <taxon>Hexapoda</taxon>
        <taxon>Insecta</taxon>
        <taxon>Pterygota</taxon>
        <taxon>Neoptera</taxon>
        <taxon>Endopterygota</taxon>
        <taxon>Coleoptera</taxon>
        <taxon>Polyphaga</taxon>
        <taxon>Cucujiformia</taxon>
        <taxon>Tenebrionidae</taxon>
        <taxon>Zophobas</taxon>
    </lineage>
</organism>
<dbReference type="PANTHER" id="PTHR22708">
    <property type="entry name" value="LEUCINE-RICH REPEAT-CONTAINING PROTEIN 56"/>
    <property type="match status" value="1"/>
</dbReference>
<evidence type="ECO:0008006" key="4">
    <source>
        <dbReference type="Google" id="ProtNLM"/>
    </source>
</evidence>
<dbReference type="AlphaFoldDB" id="A0AA38MK44"/>
<dbReference type="InterPro" id="IPR040091">
    <property type="entry name" value="LRRC56"/>
</dbReference>
<comment type="caution">
    <text evidence="2">The sequence shown here is derived from an EMBL/GenBank/DDBJ whole genome shotgun (WGS) entry which is preliminary data.</text>
</comment>
<proteinExistence type="predicted"/>
<evidence type="ECO:0000313" key="3">
    <source>
        <dbReference type="Proteomes" id="UP001168821"/>
    </source>
</evidence>
<gene>
    <name evidence="2" type="ORF">Zmor_010683</name>
</gene>
<evidence type="ECO:0000256" key="1">
    <source>
        <dbReference type="SAM" id="MobiDB-lite"/>
    </source>
</evidence>
<feature type="region of interest" description="Disordered" evidence="1">
    <location>
        <begin position="255"/>
        <end position="289"/>
    </location>
</feature>
<dbReference type="Gene3D" id="3.80.10.10">
    <property type="entry name" value="Ribonuclease Inhibitor"/>
    <property type="match status" value="1"/>
</dbReference>
<keyword evidence="3" id="KW-1185">Reference proteome</keyword>
<evidence type="ECO:0000313" key="2">
    <source>
        <dbReference type="EMBL" id="KAJ3658972.1"/>
    </source>
</evidence>
<name>A0AA38MK44_9CUCU</name>
<dbReference type="Proteomes" id="UP001168821">
    <property type="component" value="Unassembled WGS sequence"/>
</dbReference>
<protein>
    <recommendedName>
        <fullName evidence="4">Leucine-rich repeat-containing protein 56</fullName>
    </recommendedName>
</protein>
<dbReference type="PANTHER" id="PTHR22708:SF0">
    <property type="entry name" value="LEUCINE-RICH REPEAT-CONTAINING PROTEIN 56"/>
    <property type="match status" value="1"/>
</dbReference>
<dbReference type="EMBL" id="JALNTZ010000003">
    <property type="protein sequence ID" value="KAJ3658972.1"/>
    <property type="molecule type" value="Genomic_DNA"/>
</dbReference>
<sequence>MPPNLDDNLLNRPSSDLILFMAPLLPNGPVSDDDSDEEIAPELEEEDIVSDLSQILIPLEQNLRALLVQVTGTEDLDRVTQVKLRVIARDVPLQHFSVYIPALRELILDGSVVSSLRDLGCGLKNLKILRVNRCGIDCLDNMLGLESLEELYAANNAIENCMPLAFLSNIKTVDLRSNQLKNMTRTLAFLTLCEKLEHIYLEGNAEIWQFPKYRQTVKSLLPRLRSLDGITYTEEESNTKASPEINRELQQYLARKSEESGPTPRNTLSDVINGAGAPRSRPVAPNSATGFTITFPPKVFLDKSTNNKQ</sequence>
<reference evidence="2" key="1">
    <citation type="journal article" date="2023" name="G3 (Bethesda)">
        <title>Whole genome assemblies of Zophobas morio and Tenebrio molitor.</title>
        <authorList>
            <person name="Kaur S."/>
            <person name="Stinson S.A."/>
            <person name="diCenzo G.C."/>
        </authorList>
    </citation>
    <scope>NUCLEOTIDE SEQUENCE</scope>
    <source>
        <strain evidence="2">QUZm001</strain>
    </source>
</reference>